<comment type="caution">
    <text evidence="4">The sequence shown here is derived from an EMBL/GenBank/DDBJ whole genome shotgun (WGS) entry which is preliminary data.</text>
</comment>
<organism evidence="4 5">
    <name type="scientific">Dovyalis caffra</name>
    <dbReference type="NCBI Taxonomy" id="77055"/>
    <lineage>
        <taxon>Eukaryota</taxon>
        <taxon>Viridiplantae</taxon>
        <taxon>Streptophyta</taxon>
        <taxon>Embryophyta</taxon>
        <taxon>Tracheophyta</taxon>
        <taxon>Spermatophyta</taxon>
        <taxon>Magnoliopsida</taxon>
        <taxon>eudicotyledons</taxon>
        <taxon>Gunneridae</taxon>
        <taxon>Pentapetalae</taxon>
        <taxon>rosids</taxon>
        <taxon>fabids</taxon>
        <taxon>Malpighiales</taxon>
        <taxon>Salicaceae</taxon>
        <taxon>Flacourtieae</taxon>
        <taxon>Dovyalis</taxon>
    </lineage>
</organism>
<dbReference type="PANTHER" id="PTHR34360">
    <property type="entry name" value="OS08G0519400 PROTEIN"/>
    <property type="match status" value="1"/>
</dbReference>
<evidence type="ECO:0000256" key="2">
    <source>
        <dbReference type="SAM" id="Phobius"/>
    </source>
</evidence>
<name>A0AAV1S5L5_9ROSI</name>
<dbReference type="PANTHER" id="PTHR34360:SF1">
    <property type="entry name" value="OS08G0519400 PROTEIN"/>
    <property type="match status" value="1"/>
</dbReference>
<evidence type="ECO:0000256" key="3">
    <source>
        <dbReference type="SAM" id="SignalP"/>
    </source>
</evidence>
<keyword evidence="3" id="KW-0732">Signal</keyword>
<sequence>MAVSIKPLLILSIIAFSFTYITSEPLPELEPEPEPQHFSLENVLDQLKSHISLLDTLCSVELDYSVTMIFLILHIVKESRIDERARELRRKEEKIRQMEMIIHEKSERIELLQSETESLQVDKLRKQAESQSQKNDAVEIRANVAEKKIKEISSKLETLQKVNDEQKNRIHETEYARQLVEKETMKLKFDQILREWLPHWLAVHFSNFQVNNVVSSISGVDVFLQENFMFLIHSFFHKQYYVVTHWNEHGRQAWDMRVQKVLEKKSQIDKWAEPHFEAIYIKLMPMFKDWWFNCISYLRTCIPPLFTKSHELFHTLKNSALHHAINIQEMVDPYLKEARKFTEPYINQLATMTRPHLDKVHVVLKPYTRRMLRAYKIFARSATVEKMLKKNELTRSLATIELAWFAASAILTIPAIFMFKLYSAIFRFVIIFRKKAKKHHHSSHTHHLRRGAKRSHAASLQDLHIIHVFLEQTIVNISI</sequence>
<reference evidence="4 5" key="1">
    <citation type="submission" date="2024-01" db="EMBL/GenBank/DDBJ databases">
        <authorList>
            <person name="Waweru B."/>
        </authorList>
    </citation>
    <scope>NUCLEOTIDE SEQUENCE [LARGE SCALE GENOMIC DNA]</scope>
</reference>
<evidence type="ECO:0000313" key="5">
    <source>
        <dbReference type="Proteomes" id="UP001314170"/>
    </source>
</evidence>
<feature type="transmembrane region" description="Helical" evidence="2">
    <location>
        <begin position="402"/>
        <end position="430"/>
    </location>
</feature>
<protein>
    <submittedName>
        <fullName evidence="4">Uncharacterized protein</fullName>
    </submittedName>
</protein>
<keyword evidence="5" id="KW-1185">Reference proteome</keyword>
<accession>A0AAV1S5L5</accession>
<dbReference type="Proteomes" id="UP001314170">
    <property type="component" value="Unassembled WGS sequence"/>
</dbReference>
<dbReference type="SUPFAM" id="SSF58113">
    <property type="entry name" value="Apolipoprotein A-I"/>
    <property type="match status" value="1"/>
</dbReference>
<keyword evidence="1" id="KW-0175">Coiled coil</keyword>
<proteinExistence type="predicted"/>
<dbReference type="AlphaFoldDB" id="A0AAV1S5L5"/>
<feature type="chain" id="PRO_5043841735" evidence="3">
    <location>
        <begin position="24"/>
        <end position="479"/>
    </location>
</feature>
<keyword evidence="2" id="KW-0472">Membrane</keyword>
<evidence type="ECO:0000256" key="1">
    <source>
        <dbReference type="SAM" id="Coils"/>
    </source>
</evidence>
<feature type="coiled-coil region" evidence="1">
    <location>
        <begin position="81"/>
        <end position="176"/>
    </location>
</feature>
<feature type="signal peptide" evidence="3">
    <location>
        <begin position="1"/>
        <end position="23"/>
    </location>
</feature>
<evidence type="ECO:0000313" key="4">
    <source>
        <dbReference type="EMBL" id="CAK7345755.1"/>
    </source>
</evidence>
<keyword evidence="2" id="KW-1133">Transmembrane helix</keyword>
<keyword evidence="2" id="KW-0812">Transmembrane</keyword>
<dbReference type="EMBL" id="CAWUPB010001168">
    <property type="protein sequence ID" value="CAK7345755.1"/>
    <property type="molecule type" value="Genomic_DNA"/>
</dbReference>
<gene>
    <name evidence="4" type="ORF">DCAF_LOCUS18414</name>
</gene>